<evidence type="ECO:0000313" key="2">
    <source>
        <dbReference type="Proteomes" id="UP000182444"/>
    </source>
</evidence>
<accession>A0A1D8NB63</accession>
<proteinExistence type="predicted"/>
<dbReference type="AlphaFoldDB" id="A0A1D8NB63"/>
<evidence type="ECO:0000313" key="1">
    <source>
        <dbReference type="EMBL" id="AOW02878.1"/>
    </source>
</evidence>
<reference evidence="1 2" key="1">
    <citation type="journal article" date="2016" name="PLoS ONE">
        <title>Sequence Assembly of Yarrowia lipolytica Strain W29/CLIB89 Shows Transposable Element Diversity.</title>
        <authorList>
            <person name="Magnan C."/>
            <person name="Yu J."/>
            <person name="Chang I."/>
            <person name="Jahn E."/>
            <person name="Kanomata Y."/>
            <person name="Wu J."/>
            <person name="Zeller M."/>
            <person name="Oakes M."/>
            <person name="Baldi P."/>
            <person name="Sandmeyer S."/>
        </authorList>
    </citation>
    <scope>NUCLEOTIDE SEQUENCE [LARGE SCALE GENOMIC DNA]</scope>
    <source>
        <strain evidence="2">CLIB89(W29)</strain>
    </source>
</reference>
<organism evidence="1 2">
    <name type="scientific">Yarrowia lipolytica</name>
    <name type="common">Candida lipolytica</name>
    <dbReference type="NCBI Taxonomy" id="4952"/>
    <lineage>
        <taxon>Eukaryota</taxon>
        <taxon>Fungi</taxon>
        <taxon>Dikarya</taxon>
        <taxon>Ascomycota</taxon>
        <taxon>Saccharomycotina</taxon>
        <taxon>Dipodascomycetes</taxon>
        <taxon>Dipodascales</taxon>
        <taxon>Dipodascales incertae sedis</taxon>
        <taxon>Yarrowia</taxon>
    </lineage>
</organism>
<dbReference type="EMBL" id="CP017555">
    <property type="protein sequence ID" value="AOW02878.1"/>
    <property type="molecule type" value="Genomic_DNA"/>
</dbReference>
<dbReference type="RefSeq" id="XP_068138498.1">
    <property type="nucleotide sequence ID" value="XM_068282397.1"/>
</dbReference>
<sequence>MQLQLERNNQNRSGFFPVVSRLYQTVSRLYPGCIQAVSRLSGGASKRRVLVVSGRPQVANAVVELEEPFYLVPKTSKHTSGRLRSLWWPVGRLLSAVGSSFSAVGSSFSVGRRLDLDGIENINETE</sequence>
<gene>
    <name evidence="1" type="ORF">YALI1_C20347g</name>
</gene>
<protein>
    <submittedName>
        <fullName evidence="1">Uncharacterized protein</fullName>
    </submittedName>
</protein>
<name>A0A1D8NB63_YARLL</name>
<dbReference type="VEuPathDB" id="FungiDB:YALI1_C20347g"/>
<dbReference type="GeneID" id="94583028"/>
<dbReference type="Proteomes" id="UP000182444">
    <property type="component" value="Chromosome 1C"/>
</dbReference>